<reference evidence="2 3" key="1">
    <citation type="submission" date="2021-08" db="EMBL/GenBank/DDBJ databases">
        <title>Draft genome sequence of Mycolicibacterium sp. NGTWS1702 strain.</title>
        <authorList>
            <person name="Matsumoto M."/>
            <person name="Tang B.C.C."/>
            <person name="Machida Y."/>
            <person name="Matoyama H."/>
            <person name="Kishihara T."/>
            <person name="Sato S."/>
            <person name="Kondo I."/>
            <person name="Sano M."/>
            <person name="Kato G."/>
        </authorList>
    </citation>
    <scope>NUCLEOTIDE SEQUENCE [LARGE SCALE GENOMIC DNA]</scope>
    <source>
        <strain evidence="2 3">NGTWSNA01</strain>
    </source>
</reference>
<evidence type="ECO:0000259" key="1">
    <source>
        <dbReference type="Pfam" id="PF12697"/>
    </source>
</evidence>
<evidence type="ECO:0000313" key="2">
    <source>
        <dbReference type="EMBL" id="GJF08791.1"/>
    </source>
</evidence>
<dbReference type="Proteomes" id="UP001060504">
    <property type="component" value="Unassembled WGS sequence"/>
</dbReference>
<gene>
    <name evidence="2" type="ORF">NGTWS1702_02020</name>
</gene>
<name>A0ABQ4V4A3_9MYCO</name>
<dbReference type="Gene3D" id="3.40.50.1820">
    <property type="entry name" value="alpha/beta hydrolase"/>
    <property type="match status" value="1"/>
</dbReference>
<keyword evidence="3" id="KW-1185">Reference proteome</keyword>
<dbReference type="PANTHER" id="PTHR43798:SF27">
    <property type="entry name" value="HYDROLASE ALPHA_BETA HYDROLASE FOLD FAMILY"/>
    <property type="match status" value="1"/>
</dbReference>
<feature type="domain" description="AB hydrolase-1" evidence="1">
    <location>
        <begin position="32"/>
        <end position="262"/>
    </location>
</feature>
<protein>
    <submittedName>
        <fullName evidence="2">Hydrolase, alpha/beta fold protein</fullName>
    </submittedName>
</protein>
<dbReference type="PANTHER" id="PTHR43798">
    <property type="entry name" value="MONOACYLGLYCEROL LIPASE"/>
    <property type="match status" value="1"/>
</dbReference>
<dbReference type="SUPFAM" id="SSF53474">
    <property type="entry name" value="alpha/beta-Hydrolases"/>
    <property type="match status" value="1"/>
</dbReference>
<organism evidence="2 3">
    <name type="scientific">Mycolicibacterium cyprinidarum</name>
    <dbReference type="NCBI Taxonomy" id="2860311"/>
    <lineage>
        <taxon>Bacteria</taxon>
        <taxon>Bacillati</taxon>
        <taxon>Actinomycetota</taxon>
        <taxon>Actinomycetes</taxon>
        <taxon>Mycobacteriales</taxon>
        <taxon>Mycobacteriaceae</taxon>
        <taxon>Mycolicibacterium</taxon>
    </lineage>
</organism>
<dbReference type="InterPro" id="IPR000073">
    <property type="entry name" value="AB_hydrolase_1"/>
</dbReference>
<evidence type="ECO:0000313" key="3">
    <source>
        <dbReference type="Proteomes" id="UP001060504"/>
    </source>
</evidence>
<dbReference type="InterPro" id="IPR050266">
    <property type="entry name" value="AB_hydrolase_sf"/>
</dbReference>
<dbReference type="GO" id="GO:0016787">
    <property type="term" value="F:hydrolase activity"/>
    <property type="evidence" value="ECO:0007669"/>
    <property type="project" value="UniProtKB-KW"/>
</dbReference>
<dbReference type="EMBL" id="BPRH01000235">
    <property type="protein sequence ID" value="GJF08791.1"/>
    <property type="molecule type" value="Genomic_DNA"/>
</dbReference>
<comment type="caution">
    <text evidence="2">The sequence shown here is derived from an EMBL/GenBank/DDBJ whole genome shotgun (WGS) entry which is preliminary data.</text>
</comment>
<keyword evidence="2" id="KW-0378">Hydrolase</keyword>
<proteinExistence type="predicted"/>
<sequence>MITPSPDSVHTILGALHVRRLSVGRSGMEPPVVLWHSLFLDSQSWCGLQDTLAQNRTVIVIDGPSHGRSEKFAFDFTFADCVTAVEQVFDALNLTGPVDWVGNAWGGHVGIQLATRRPHRVRTLVTIGTPVHALRAGERWTKAWPLVQLYRVAGPNSLLLKPLSDALVGPESIAAQPDRAAEVMRAFTDADRRAMFHAVRSMMLRRPDMGADMARITAPTLLIAGREDSTGWRPADAQKVADTMRHAQVVAAAGSGHSSPLLIDSLTVERALNDFWSEAGRVAPNPCKPSRA</sequence>
<dbReference type="Pfam" id="PF12697">
    <property type="entry name" value="Abhydrolase_6"/>
    <property type="match status" value="1"/>
</dbReference>
<dbReference type="InterPro" id="IPR029058">
    <property type="entry name" value="AB_hydrolase_fold"/>
</dbReference>
<dbReference type="PRINTS" id="PR00111">
    <property type="entry name" value="ABHYDROLASE"/>
</dbReference>
<accession>A0ABQ4V4A3</accession>